<organism evidence="1">
    <name type="scientific">freshwater metagenome</name>
    <dbReference type="NCBI Taxonomy" id="449393"/>
    <lineage>
        <taxon>unclassified sequences</taxon>
        <taxon>metagenomes</taxon>
        <taxon>ecological metagenomes</taxon>
    </lineage>
</organism>
<dbReference type="AlphaFoldDB" id="A0A6J7HFJ2"/>
<protein>
    <submittedName>
        <fullName evidence="1">Unannotated protein</fullName>
    </submittedName>
</protein>
<reference evidence="1" key="1">
    <citation type="submission" date="2020-05" db="EMBL/GenBank/DDBJ databases">
        <authorList>
            <person name="Chiriac C."/>
            <person name="Salcher M."/>
            <person name="Ghai R."/>
            <person name="Kavagutti S V."/>
        </authorList>
    </citation>
    <scope>NUCLEOTIDE SEQUENCE</scope>
</reference>
<dbReference type="EMBL" id="CAFBMQ010000200">
    <property type="protein sequence ID" value="CAB4918564.1"/>
    <property type="molecule type" value="Genomic_DNA"/>
</dbReference>
<proteinExistence type="predicted"/>
<gene>
    <name evidence="1" type="ORF">UFOPK3609_01273</name>
</gene>
<evidence type="ECO:0000313" key="1">
    <source>
        <dbReference type="EMBL" id="CAB4918564.1"/>
    </source>
</evidence>
<accession>A0A6J7HFJ2</accession>
<name>A0A6J7HFJ2_9ZZZZ</name>
<sequence length="99" mass="11065">MLESAQQTTVEVFEATSRDESIIVSVDRRGASVGVQLEPEAMDVADEELAARIIRLNTLAYLRSQLELRLEMERNHVENVGPFLPTEDQVAAFATTIDF</sequence>